<protein>
    <submittedName>
        <fullName evidence="1">Phage tail protein</fullName>
    </submittedName>
</protein>
<sequence>MAKRQPEYSKPITLDEPVKHGETSITELKLRKPQAGELRGLNLINLMNGDVDTLVQVLPRISVPTLTQEDVKQLEPCDLVQLGDAVAVFLQPKSVRQDASPAA</sequence>
<dbReference type="InterPro" id="IPR019289">
    <property type="entry name" value="Phage_tail_E/E"/>
</dbReference>
<reference evidence="1 2" key="1">
    <citation type="journal article" date="2018" name="Syst. Appl. Microbiol.">
        <title>Pseudomonas gallaeciensis sp. nov., isolated from crude-oil-contaminated intertidal sand samples after the Prestige oil spill.</title>
        <authorList>
            <person name="Mulet M."/>
            <person name="Sanchez D."/>
            <person name="Rodriguez A.C."/>
            <person name="Nogales B."/>
            <person name="Bosch R."/>
            <person name="Busquets A."/>
            <person name="Gomila M."/>
            <person name="Lalucat J."/>
            <person name="Garcia-Valdes E."/>
        </authorList>
    </citation>
    <scope>NUCLEOTIDE SEQUENCE [LARGE SCALE GENOMIC DNA]</scope>
    <source>
        <strain evidence="1 2">V113</strain>
    </source>
</reference>
<dbReference type="EMBL" id="LMAZ01000003">
    <property type="protein sequence ID" value="RGP54404.1"/>
    <property type="molecule type" value="Genomic_DNA"/>
</dbReference>
<comment type="caution">
    <text evidence="1">The sequence shown here is derived from an EMBL/GenBank/DDBJ whole genome shotgun (WGS) entry which is preliminary data.</text>
</comment>
<keyword evidence="2" id="KW-1185">Reference proteome</keyword>
<name>A0A395R2Q8_9PSED</name>
<proteinExistence type="predicted"/>
<dbReference type="RefSeq" id="WP_118130784.1">
    <property type="nucleotide sequence ID" value="NZ_LMAZ01000003.1"/>
</dbReference>
<evidence type="ECO:0000313" key="1">
    <source>
        <dbReference type="EMBL" id="RGP54404.1"/>
    </source>
</evidence>
<dbReference type="Proteomes" id="UP000265411">
    <property type="component" value="Unassembled WGS sequence"/>
</dbReference>
<dbReference type="AlphaFoldDB" id="A0A395R2Q8"/>
<dbReference type="Pfam" id="PF10109">
    <property type="entry name" value="Phage_TAC_7"/>
    <property type="match status" value="1"/>
</dbReference>
<evidence type="ECO:0000313" key="2">
    <source>
        <dbReference type="Proteomes" id="UP000265411"/>
    </source>
</evidence>
<gene>
    <name evidence="1" type="ORF">ASB58_11020</name>
</gene>
<dbReference type="OrthoDB" id="7366507at2"/>
<organism evidence="1 2">
    <name type="scientific">Pseudomonas abyssi</name>
    <dbReference type="NCBI Taxonomy" id="170540"/>
    <lineage>
        <taxon>Bacteria</taxon>
        <taxon>Pseudomonadati</taxon>
        <taxon>Pseudomonadota</taxon>
        <taxon>Gammaproteobacteria</taxon>
        <taxon>Pseudomonadales</taxon>
        <taxon>Pseudomonadaceae</taxon>
        <taxon>Pseudomonas</taxon>
    </lineage>
</organism>
<accession>A0A395R2Q8</accession>